<dbReference type="Gene3D" id="1.10.10.10">
    <property type="entry name" value="Winged helix-like DNA-binding domain superfamily/Winged helix DNA-binding domain"/>
    <property type="match status" value="1"/>
</dbReference>
<gene>
    <name evidence="4" type="ORF">ABUW04_10455</name>
</gene>
<proteinExistence type="predicted"/>
<dbReference type="PANTHER" id="PTHR43252:SF2">
    <property type="entry name" value="TRANSCRIPTION REGULATOR, PADR-LIKE FAMILY"/>
    <property type="match status" value="1"/>
</dbReference>
<organism evidence="4 5">
    <name type="scientific">Streptacidiphilus jeojiensis</name>
    <dbReference type="NCBI Taxonomy" id="3229225"/>
    <lineage>
        <taxon>Bacteria</taxon>
        <taxon>Bacillati</taxon>
        <taxon>Actinomycetota</taxon>
        <taxon>Actinomycetes</taxon>
        <taxon>Kitasatosporales</taxon>
        <taxon>Streptomycetaceae</taxon>
        <taxon>Streptacidiphilus</taxon>
    </lineage>
</organism>
<feature type="region of interest" description="Disordered" evidence="1">
    <location>
        <begin position="173"/>
        <end position="193"/>
    </location>
</feature>
<dbReference type="InterPro" id="IPR036388">
    <property type="entry name" value="WH-like_DNA-bd_sf"/>
</dbReference>
<dbReference type="RefSeq" id="WP_380564235.1">
    <property type="nucleotide sequence ID" value="NZ_JBEUKS010000003.1"/>
</dbReference>
<feature type="domain" description="Transcription regulator PadR N-terminal" evidence="2">
    <location>
        <begin position="7"/>
        <end position="77"/>
    </location>
</feature>
<name>A0ABV6XKG0_9ACTN</name>
<evidence type="ECO:0000313" key="4">
    <source>
        <dbReference type="EMBL" id="MFC1438677.1"/>
    </source>
</evidence>
<reference evidence="4 5" key="1">
    <citation type="submission" date="2024-06" db="EMBL/GenBank/DDBJ databases">
        <authorList>
            <person name="Lee S.D."/>
        </authorList>
    </citation>
    <scope>NUCLEOTIDE SEQUENCE [LARGE SCALE GENOMIC DNA]</scope>
    <source>
        <strain evidence="4 5">N1-10</strain>
    </source>
</reference>
<dbReference type="PANTHER" id="PTHR43252">
    <property type="entry name" value="TRANSCRIPTIONAL REGULATOR YQJI"/>
    <property type="match status" value="1"/>
</dbReference>
<dbReference type="Proteomes" id="UP001592581">
    <property type="component" value="Unassembled WGS sequence"/>
</dbReference>
<dbReference type="InterPro" id="IPR018309">
    <property type="entry name" value="Tscrpt_reg_PadR_C"/>
</dbReference>
<dbReference type="Pfam" id="PF03551">
    <property type="entry name" value="PadR"/>
    <property type="match status" value="1"/>
</dbReference>
<protein>
    <submittedName>
        <fullName evidence="4">Helix-turn-helix transcriptional regulator</fullName>
    </submittedName>
</protein>
<dbReference type="EMBL" id="JBEUKS010000003">
    <property type="protein sequence ID" value="MFC1438677.1"/>
    <property type="molecule type" value="Genomic_DNA"/>
</dbReference>
<feature type="domain" description="Transcription regulator PadR C-terminal" evidence="3">
    <location>
        <begin position="90"/>
        <end position="169"/>
    </location>
</feature>
<dbReference type="InterPro" id="IPR005149">
    <property type="entry name" value="Tscrpt_reg_PadR_N"/>
</dbReference>
<evidence type="ECO:0000259" key="2">
    <source>
        <dbReference type="Pfam" id="PF03551"/>
    </source>
</evidence>
<dbReference type="InterPro" id="IPR036390">
    <property type="entry name" value="WH_DNA-bd_sf"/>
</dbReference>
<evidence type="ECO:0000313" key="5">
    <source>
        <dbReference type="Proteomes" id="UP001592581"/>
    </source>
</evidence>
<comment type="caution">
    <text evidence="4">The sequence shown here is derived from an EMBL/GenBank/DDBJ whole genome shotgun (WGS) entry which is preliminary data.</text>
</comment>
<accession>A0ABV6XKG0</accession>
<dbReference type="SUPFAM" id="SSF46785">
    <property type="entry name" value="Winged helix' DNA-binding domain"/>
    <property type="match status" value="1"/>
</dbReference>
<evidence type="ECO:0000256" key="1">
    <source>
        <dbReference type="SAM" id="MobiDB-lite"/>
    </source>
</evidence>
<feature type="compositionally biased region" description="Basic and acidic residues" evidence="1">
    <location>
        <begin position="176"/>
        <end position="186"/>
    </location>
</feature>
<keyword evidence="5" id="KW-1185">Reference proteome</keyword>
<dbReference type="Pfam" id="PF10400">
    <property type="entry name" value="Vir_act_alpha_C"/>
    <property type="match status" value="1"/>
</dbReference>
<evidence type="ECO:0000259" key="3">
    <source>
        <dbReference type="Pfam" id="PF10400"/>
    </source>
</evidence>
<sequence length="193" mass="21702">MSLRHALLGLLREQPASGYDLMQIFKLSLGNTWPATQGQIYPELGKLADAGLLSVSEQGARGRKEYALTEAGLAEIRHWLLETEPELHPRSESLLRIFLLGALSREESENYLRWLTEASGKEVATLEAIEATSADWPDTDLAEYSGLALEYGKRLWLMTEEWSTWAADQVAARTKAKQDQAERDPAQEEEDQK</sequence>